<keyword evidence="2" id="KW-0295">Fungicide</keyword>
<feature type="domain" description="Knottins-like" evidence="6">
    <location>
        <begin position="30"/>
        <end position="75"/>
    </location>
</feature>
<evidence type="ECO:0000256" key="3">
    <source>
        <dbReference type="ARBA" id="ARBA00022729"/>
    </source>
</evidence>
<sequence length="75" mass="8085">MGSKTTLGFALVLLVIFASDMGVMKSEARLCESPSHSFKGLCFNDRNCANVCLTEGFTGGKCEGARHRCFCTIIC</sequence>
<dbReference type="STRING" id="3885.V7CNY7"/>
<protein>
    <recommendedName>
        <fullName evidence="6">Knottins-like domain-containing protein</fullName>
    </recommendedName>
</protein>
<dbReference type="PROSITE" id="PS00940">
    <property type="entry name" value="GAMMA_THIONIN"/>
    <property type="match status" value="1"/>
</dbReference>
<dbReference type="Gene3D" id="3.30.30.10">
    <property type="entry name" value="Knottin, scorpion toxin-like"/>
    <property type="match status" value="1"/>
</dbReference>
<evidence type="ECO:0000256" key="5">
    <source>
        <dbReference type="SAM" id="SignalP"/>
    </source>
</evidence>
<proteinExistence type="predicted"/>
<dbReference type="EMBL" id="CM002289">
    <property type="protein sequence ID" value="ESW31912.1"/>
    <property type="molecule type" value="Genomic_DNA"/>
</dbReference>
<dbReference type="InterPro" id="IPR008176">
    <property type="entry name" value="Defensin_plant"/>
</dbReference>
<evidence type="ECO:0000256" key="2">
    <source>
        <dbReference type="ARBA" id="ARBA00022577"/>
    </source>
</evidence>
<dbReference type="OMA" id="RTCETRS"/>
<keyword evidence="1" id="KW-0929">Antimicrobial</keyword>
<dbReference type="PANTHER" id="PTHR33147">
    <property type="entry name" value="DEFENSIN-LIKE PROTEIN 1"/>
    <property type="match status" value="1"/>
</dbReference>
<gene>
    <name evidence="7" type="ORF">PHAVU_002G278600g</name>
</gene>
<feature type="chain" id="PRO_5004756008" description="Knottins-like domain-containing protein" evidence="5">
    <location>
        <begin position="29"/>
        <end position="75"/>
    </location>
</feature>
<dbReference type="Pfam" id="PF00304">
    <property type="entry name" value="Gamma-thionin"/>
    <property type="match status" value="1"/>
</dbReference>
<dbReference type="AlphaFoldDB" id="V7CNY7"/>
<evidence type="ECO:0000313" key="7">
    <source>
        <dbReference type="EMBL" id="ESW31912.1"/>
    </source>
</evidence>
<dbReference type="GO" id="GO:0031640">
    <property type="term" value="P:killing of cells of another organism"/>
    <property type="evidence" value="ECO:0007669"/>
    <property type="project" value="UniProtKB-KW"/>
</dbReference>
<organism evidence="7 8">
    <name type="scientific">Phaseolus vulgaris</name>
    <name type="common">Kidney bean</name>
    <name type="synonym">French bean</name>
    <dbReference type="NCBI Taxonomy" id="3885"/>
    <lineage>
        <taxon>Eukaryota</taxon>
        <taxon>Viridiplantae</taxon>
        <taxon>Streptophyta</taxon>
        <taxon>Embryophyta</taxon>
        <taxon>Tracheophyta</taxon>
        <taxon>Spermatophyta</taxon>
        <taxon>Magnoliopsida</taxon>
        <taxon>eudicotyledons</taxon>
        <taxon>Gunneridae</taxon>
        <taxon>Pentapetalae</taxon>
        <taxon>rosids</taxon>
        <taxon>fabids</taxon>
        <taxon>Fabales</taxon>
        <taxon>Fabaceae</taxon>
        <taxon>Papilionoideae</taxon>
        <taxon>50 kb inversion clade</taxon>
        <taxon>NPAAA clade</taxon>
        <taxon>indigoferoid/millettioid clade</taxon>
        <taxon>Phaseoleae</taxon>
        <taxon>Phaseolus</taxon>
    </lineage>
</organism>
<dbReference type="OrthoDB" id="1063609at2759"/>
<dbReference type="PANTHER" id="PTHR33147:SF39">
    <property type="entry name" value="DRO1 PROTEIN-RELATED"/>
    <property type="match status" value="1"/>
</dbReference>
<dbReference type="InterPro" id="IPR003614">
    <property type="entry name" value="Knottins"/>
</dbReference>
<keyword evidence="3 5" id="KW-0732">Signal</keyword>
<dbReference type="Proteomes" id="UP000000226">
    <property type="component" value="Chromosome 2"/>
</dbReference>
<dbReference type="SMART" id="SM00505">
    <property type="entry name" value="Knot1"/>
    <property type="match status" value="1"/>
</dbReference>
<dbReference type="SMR" id="V7CNY7"/>
<evidence type="ECO:0000256" key="4">
    <source>
        <dbReference type="ARBA" id="ARBA00023157"/>
    </source>
</evidence>
<dbReference type="GO" id="GO:0050832">
    <property type="term" value="P:defense response to fungus"/>
    <property type="evidence" value="ECO:0007669"/>
    <property type="project" value="UniProtKB-KW"/>
</dbReference>
<accession>V7CNY7</accession>
<dbReference type="PRINTS" id="PR00288">
    <property type="entry name" value="PUROTHIONIN"/>
</dbReference>
<dbReference type="InterPro" id="IPR036574">
    <property type="entry name" value="Scorpion_toxin-like_sf"/>
</dbReference>
<dbReference type="Gramene" id="ESW31912">
    <property type="protein sequence ID" value="ESW31912"/>
    <property type="gene ID" value="PHAVU_002G278600g"/>
</dbReference>
<dbReference type="PhylomeDB" id="V7CNY7"/>
<keyword evidence="4" id="KW-1015">Disulfide bond</keyword>
<evidence type="ECO:0000313" key="8">
    <source>
        <dbReference type="Proteomes" id="UP000000226"/>
    </source>
</evidence>
<reference evidence="8" key="1">
    <citation type="journal article" date="2014" name="Nat. Genet.">
        <title>A reference genome for common bean and genome-wide analysis of dual domestications.</title>
        <authorList>
            <person name="Schmutz J."/>
            <person name="McClean P.E."/>
            <person name="Mamidi S."/>
            <person name="Wu G.A."/>
            <person name="Cannon S.B."/>
            <person name="Grimwood J."/>
            <person name="Jenkins J."/>
            <person name="Shu S."/>
            <person name="Song Q."/>
            <person name="Chavarro C."/>
            <person name="Torres-Torres M."/>
            <person name="Geffroy V."/>
            <person name="Moghaddam S.M."/>
            <person name="Gao D."/>
            <person name="Abernathy B."/>
            <person name="Barry K."/>
            <person name="Blair M."/>
            <person name="Brick M.A."/>
            <person name="Chovatia M."/>
            <person name="Gepts P."/>
            <person name="Goodstein D.M."/>
            <person name="Gonzales M."/>
            <person name="Hellsten U."/>
            <person name="Hyten D.L."/>
            <person name="Jia G."/>
            <person name="Kelly J.D."/>
            <person name="Kudrna D."/>
            <person name="Lee R."/>
            <person name="Richard M.M."/>
            <person name="Miklas P.N."/>
            <person name="Osorno J.M."/>
            <person name="Rodrigues J."/>
            <person name="Thareau V."/>
            <person name="Urrea C.A."/>
            <person name="Wang M."/>
            <person name="Yu Y."/>
            <person name="Zhang M."/>
            <person name="Wing R.A."/>
            <person name="Cregan P.B."/>
            <person name="Rokhsar D.S."/>
            <person name="Jackson S.A."/>
        </authorList>
    </citation>
    <scope>NUCLEOTIDE SEQUENCE [LARGE SCALE GENOMIC DNA]</scope>
    <source>
        <strain evidence="8">cv. G19833</strain>
    </source>
</reference>
<feature type="signal peptide" evidence="5">
    <location>
        <begin position="1"/>
        <end position="28"/>
    </location>
</feature>
<dbReference type="CDD" id="cd00107">
    <property type="entry name" value="Knot1"/>
    <property type="match status" value="1"/>
</dbReference>
<evidence type="ECO:0000259" key="6">
    <source>
        <dbReference type="SMART" id="SM00505"/>
    </source>
</evidence>
<name>V7CNY7_PHAVU</name>
<evidence type="ECO:0000256" key="1">
    <source>
        <dbReference type="ARBA" id="ARBA00022529"/>
    </source>
</evidence>
<dbReference type="SUPFAM" id="SSF57095">
    <property type="entry name" value="Scorpion toxin-like"/>
    <property type="match status" value="1"/>
</dbReference>
<keyword evidence="8" id="KW-1185">Reference proteome</keyword>